<comment type="caution">
    <text evidence="2">The sequence shown here is derived from an EMBL/GenBank/DDBJ whole genome shotgun (WGS) entry which is preliminary data.</text>
</comment>
<evidence type="ECO:0000256" key="1">
    <source>
        <dbReference type="SAM" id="Phobius"/>
    </source>
</evidence>
<evidence type="ECO:0000313" key="3">
    <source>
        <dbReference type="Proteomes" id="UP001528823"/>
    </source>
</evidence>
<sequence>MAFALLALGLALFVSGGGYFFWLAYQRHSILGVLCIVPPVAVWLGLRHWEQARFAWLTQLIGVVSCCCGLTVVKHEHPDIWQHWSDRTYTVVFQTVFQLRQLPVKEQYQTLLAQFEKNPTEQQLAGLLAGEPFNPNQVIYTNEQLVFNQLGKANDLPEMSLSINLPKKHWLLLHRQGELNLVDAPFAVSWYSNTKDNAAWEELVGIKRLKLIRFNNHQLAFDLQLDDISQLFGYAEYR</sequence>
<evidence type="ECO:0000313" key="2">
    <source>
        <dbReference type="EMBL" id="MDE1461174.1"/>
    </source>
</evidence>
<proteinExistence type="predicted"/>
<keyword evidence="1" id="KW-0812">Transmembrane</keyword>
<feature type="transmembrane region" description="Helical" evidence="1">
    <location>
        <begin position="28"/>
        <end position="46"/>
    </location>
</feature>
<accession>A0ABT5U7P3</accession>
<keyword evidence="1" id="KW-0472">Membrane</keyword>
<protein>
    <submittedName>
        <fullName evidence="2">Uncharacterized protein</fullName>
    </submittedName>
</protein>
<dbReference type="RefSeq" id="WP_274687541.1">
    <property type="nucleotide sequence ID" value="NZ_JAPMOU010000003.1"/>
</dbReference>
<organism evidence="2 3">
    <name type="scientific">Spartinivicinus poritis</name>
    <dbReference type="NCBI Taxonomy" id="2994640"/>
    <lineage>
        <taxon>Bacteria</taxon>
        <taxon>Pseudomonadati</taxon>
        <taxon>Pseudomonadota</taxon>
        <taxon>Gammaproteobacteria</taxon>
        <taxon>Oceanospirillales</taxon>
        <taxon>Zooshikellaceae</taxon>
        <taxon>Spartinivicinus</taxon>
    </lineage>
</organism>
<keyword evidence="3" id="KW-1185">Reference proteome</keyword>
<gene>
    <name evidence="2" type="ORF">ORQ98_04270</name>
</gene>
<dbReference type="Proteomes" id="UP001528823">
    <property type="component" value="Unassembled WGS sequence"/>
</dbReference>
<reference evidence="2 3" key="1">
    <citation type="submission" date="2022-11" db="EMBL/GenBank/DDBJ databases">
        <title>Spartinivicinus poritis sp. nov., isolated from scleractinian coral Porites lutea.</title>
        <authorList>
            <person name="Zhang G."/>
            <person name="Cai L."/>
            <person name="Wei Q."/>
        </authorList>
    </citation>
    <scope>NUCLEOTIDE SEQUENCE [LARGE SCALE GENOMIC DNA]</scope>
    <source>
        <strain evidence="2 3">A2-2</strain>
    </source>
</reference>
<name>A0ABT5U7P3_9GAMM</name>
<keyword evidence="1" id="KW-1133">Transmembrane helix</keyword>
<dbReference type="EMBL" id="JAPMOU010000003">
    <property type="protein sequence ID" value="MDE1461174.1"/>
    <property type="molecule type" value="Genomic_DNA"/>
</dbReference>